<dbReference type="PANTHER" id="PTHR43669">
    <property type="entry name" value="5-KETO-D-GLUCONATE 5-REDUCTASE"/>
    <property type="match status" value="1"/>
</dbReference>
<dbReference type="Gene3D" id="3.40.50.720">
    <property type="entry name" value="NAD(P)-binding Rossmann-like Domain"/>
    <property type="match status" value="1"/>
</dbReference>
<dbReference type="PANTHER" id="PTHR43669:SF14">
    <property type="entry name" value="OXIDOREDUCTASE"/>
    <property type="match status" value="1"/>
</dbReference>
<dbReference type="FunFam" id="3.40.50.720:FF:000084">
    <property type="entry name" value="Short-chain dehydrogenase reductase"/>
    <property type="match status" value="1"/>
</dbReference>
<dbReference type="PRINTS" id="PR00081">
    <property type="entry name" value="GDHRDH"/>
</dbReference>
<evidence type="ECO:0000313" key="4">
    <source>
        <dbReference type="Proteomes" id="UP000254764"/>
    </source>
</evidence>
<reference evidence="4" key="1">
    <citation type="submission" date="2018-07" db="EMBL/GenBank/DDBJ databases">
        <authorList>
            <person name="Peiro R."/>
            <person name="Begona"/>
            <person name="Cbmso G."/>
            <person name="Lopez M."/>
            <person name="Gonzalez S."/>
        </authorList>
    </citation>
    <scope>NUCLEOTIDE SEQUENCE [LARGE SCALE GENOMIC DNA]</scope>
</reference>
<dbReference type="PROSITE" id="PS00061">
    <property type="entry name" value="ADH_SHORT"/>
    <property type="match status" value="1"/>
</dbReference>
<dbReference type="RefSeq" id="WP_115671326.1">
    <property type="nucleotide sequence ID" value="NZ_UEYP01000008.1"/>
</dbReference>
<dbReference type="InterPro" id="IPR020904">
    <property type="entry name" value="Sc_DH/Rdtase_CS"/>
</dbReference>
<dbReference type="SUPFAM" id="SSF51735">
    <property type="entry name" value="NAD(P)-binding Rossmann-fold domains"/>
    <property type="match status" value="1"/>
</dbReference>
<dbReference type="AlphaFoldDB" id="A0A376ALN2"/>
<gene>
    <name evidence="3" type="ORF">RHIZ70_4372</name>
</gene>
<name>A0A376ALN2_9HYPH</name>
<dbReference type="Pfam" id="PF13561">
    <property type="entry name" value="adh_short_C2"/>
    <property type="match status" value="1"/>
</dbReference>
<evidence type="ECO:0000256" key="2">
    <source>
        <dbReference type="ARBA" id="ARBA00023002"/>
    </source>
</evidence>
<dbReference type="PRINTS" id="PR00080">
    <property type="entry name" value="SDRFAMILY"/>
</dbReference>
<protein>
    <recommendedName>
        <fullName evidence="5">Gluconate 5-dehydrogenase</fullName>
    </recommendedName>
</protein>
<evidence type="ECO:0000256" key="1">
    <source>
        <dbReference type="ARBA" id="ARBA00006484"/>
    </source>
</evidence>
<dbReference type="OrthoDB" id="286404at2"/>
<keyword evidence="4" id="KW-1185">Reference proteome</keyword>
<evidence type="ECO:0000313" key="3">
    <source>
        <dbReference type="EMBL" id="SSC68664.1"/>
    </source>
</evidence>
<dbReference type="Proteomes" id="UP000254764">
    <property type="component" value="Unassembled WGS sequence"/>
</dbReference>
<proteinExistence type="inferred from homology"/>
<dbReference type="InterPro" id="IPR036291">
    <property type="entry name" value="NAD(P)-bd_dom_sf"/>
</dbReference>
<comment type="similarity">
    <text evidence="1">Belongs to the short-chain dehydrogenases/reductases (SDR) family.</text>
</comment>
<sequence>MKKPLFSLEGKTALVTGSSRGLGQAIAIGLAEAGARLVLNGMDADRLAKAADAMRSQGYAVLAEPFDVTDEAAVVAAFQRLDAAGVEIDILVNNAGIQVRKPLVEFQAEEWRRVIDTNLSSAFFVGREAAKRMIPRRQGKIINIGSLMSAFARPTVAPYTAAKGGIKLLTQAMAAEWAEHGIQANAIGPGYMLTDMNEALTSNPQFDAWVKGRTPSRRWGRPEELVGAAVFLASSASDYVNGQIIYVDGGMSAVL</sequence>
<dbReference type="STRING" id="1336235.GCA_000518785_03959"/>
<evidence type="ECO:0008006" key="5">
    <source>
        <dbReference type="Google" id="ProtNLM"/>
    </source>
</evidence>
<accession>A0A376ALN2</accession>
<keyword evidence="2" id="KW-0560">Oxidoreductase</keyword>
<dbReference type="EMBL" id="UEYP01000008">
    <property type="protein sequence ID" value="SSC68664.1"/>
    <property type="molecule type" value="Genomic_DNA"/>
</dbReference>
<dbReference type="InterPro" id="IPR002347">
    <property type="entry name" value="SDR_fam"/>
</dbReference>
<dbReference type="GO" id="GO:0016491">
    <property type="term" value="F:oxidoreductase activity"/>
    <property type="evidence" value="ECO:0007669"/>
    <property type="project" value="UniProtKB-KW"/>
</dbReference>
<organism evidence="3 4">
    <name type="scientific">Ciceribacter selenitireducens ATCC BAA-1503</name>
    <dbReference type="NCBI Taxonomy" id="1336235"/>
    <lineage>
        <taxon>Bacteria</taxon>
        <taxon>Pseudomonadati</taxon>
        <taxon>Pseudomonadota</taxon>
        <taxon>Alphaproteobacteria</taxon>
        <taxon>Hyphomicrobiales</taxon>
        <taxon>Rhizobiaceae</taxon>
        <taxon>Ciceribacter</taxon>
    </lineage>
</organism>